<dbReference type="InterPro" id="IPR008431">
    <property type="entry name" value="CNPase"/>
</dbReference>
<keyword evidence="19" id="KW-1185">Reference proteome</keyword>
<feature type="domain" description="Cyclic nucleotide phosphodiesterase catalytic" evidence="17">
    <location>
        <begin position="493"/>
        <end position="568"/>
    </location>
</feature>
<evidence type="ECO:0000256" key="7">
    <source>
        <dbReference type="ARBA" id="ARBA00014478"/>
    </source>
</evidence>
<evidence type="ECO:0000256" key="8">
    <source>
        <dbReference type="ARBA" id="ARBA00022481"/>
    </source>
</evidence>
<gene>
    <name evidence="18" type="ORF">SNE40_000281</name>
</gene>
<evidence type="ECO:0000256" key="6">
    <source>
        <dbReference type="ARBA" id="ARBA00012317"/>
    </source>
</evidence>
<evidence type="ECO:0000313" key="19">
    <source>
        <dbReference type="Proteomes" id="UP001347796"/>
    </source>
</evidence>
<keyword evidence="13" id="KW-0449">Lipoprotein</keyword>
<evidence type="ECO:0000256" key="16">
    <source>
        <dbReference type="SAM" id="MobiDB-lite"/>
    </source>
</evidence>
<name>A0AAN8Q1C9_PATCE</name>
<comment type="catalytic activity">
    <reaction evidence="1">
        <text>a nucleoside 2',3'-cyclic phosphate + H2O = a nucleoside 2'-phosphate + H(+)</text>
        <dbReference type="Rhea" id="RHEA:14489"/>
        <dbReference type="ChEBI" id="CHEBI:15377"/>
        <dbReference type="ChEBI" id="CHEBI:15378"/>
        <dbReference type="ChEBI" id="CHEBI:66954"/>
        <dbReference type="ChEBI" id="CHEBI:78552"/>
        <dbReference type="EC" id="3.1.4.37"/>
    </reaction>
</comment>
<evidence type="ECO:0000259" key="17">
    <source>
        <dbReference type="Pfam" id="PF05881"/>
    </source>
</evidence>
<evidence type="ECO:0000256" key="15">
    <source>
        <dbReference type="ARBA" id="ARBA00045937"/>
    </source>
</evidence>
<dbReference type="GO" id="GO:0009214">
    <property type="term" value="P:cyclic nucleotide catabolic process"/>
    <property type="evidence" value="ECO:0007669"/>
    <property type="project" value="InterPro"/>
</dbReference>
<dbReference type="EMBL" id="JAZGQO010000001">
    <property type="protein sequence ID" value="KAK6194696.1"/>
    <property type="molecule type" value="Genomic_DNA"/>
</dbReference>
<dbReference type="GO" id="GO:0004113">
    <property type="term" value="F:2',3'-cyclic-nucleotide 3'-phosphodiesterase activity"/>
    <property type="evidence" value="ECO:0007669"/>
    <property type="project" value="UniProtKB-EC"/>
</dbReference>
<dbReference type="CDD" id="cd02019">
    <property type="entry name" value="NK"/>
    <property type="match status" value="1"/>
</dbReference>
<evidence type="ECO:0000256" key="5">
    <source>
        <dbReference type="ARBA" id="ARBA00011781"/>
    </source>
</evidence>
<comment type="subunit">
    <text evidence="5">Exists as monomers and homodimers.</text>
</comment>
<evidence type="ECO:0000256" key="4">
    <source>
        <dbReference type="ARBA" id="ARBA00008662"/>
    </source>
</evidence>
<evidence type="ECO:0000256" key="3">
    <source>
        <dbReference type="ARBA" id="ARBA00004635"/>
    </source>
</evidence>
<dbReference type="EC" id="3.1.4.37" evidence="6"/>
<dbReference type="Gene3D" id="3.40.50.300">
    <property type="entry name" value="P-loop containing nucleotide triphosphate hydrolases"/>
    <property type="match status" value="1"/>
</dbReference>
<feature type="compositionally biased region" description="Low complexity" evidence="16">
    <location>
        <begin position="400"/>
        <end position="411"/>
    </location>
</feature>
<evidence type="ECO:0000256" key="12">
    <source>
        <dbReference type="ARBA" id="ARBA00023136"/>
    </source>
</evidence>
<dbReference type="InterPro" id="IPR009097">
    <property type="entry name" value="Cyclic_Pdiesterase"/>
</dbReference>
<keyword evidence="14" id="KW-0636">Prenylation</keyword>
<feature type="domain" description="Cyclic nucleotide phosphodiesterase catalytic" evidence="17">
    <location>
        <begin position="261"/>
        <end position="402"/>
    </location>
</feature>
<comment type="function">
    <text evidence="15">Catalyzes the formation of 2'-nucleotide products from 2',3'-cyclic substrates. May participate in RNA metabolism in the myelinating cell, CNP is the third most abundant protein in central nervous system myelin.</text>
</comment>
<keyword evidence="8" id="KW-0488">Methylation</keyword>
<dbReference type="PANTHER" id="PTHR10156:SF0">
    <property type="entry name" value="2',3'-CYCLIC-NUCLEOTIDE 3'-PHOSPHODIESTERASE"/>
    <property type="match status" value="1"/>
</dbReference>
<comment type="caution">
    <text evidence="18">The sequence shown here is derived from an EMBL/GenBank/DDBJ whole genome shotgun (WGS) entry which is preliminary data.</text>
</comment>
<keyword evidence="9" id="KW-0597">Phosphoprotein</keyword>
<dbReference type="GO" id="GO:0003723">
    <property type="term" value="F:RNA binding"/>
    <property type="evidence" value="ECO:0007669"/>
    <property type="project" value="UniProtKB-KW"/>
</dbReference>
<evidence type="ECO:0000313" key="18">
    <source>
        <dbReference type="EMBL" id="KAK6194696.1"/>
    </source>
</evidence>
<dbReference type="AlphaFoldDB" id="A0AAN8Q1C9"/>
<proteinExistence type="inferred from homology"/>
<dbReference type="SUPFAM" id="SSF55144">
    <property type="entry name" value="LigT-like"/>
    <property type="match status" value="1"/>
</dbReference>
<dbReference type="GO" id="GO:0005737">
    <property type="term" value="C:cytoplasm"/>
    <property type="evidence" value="ECO:0007669"/>
    <property type="project" value="TreeGrafter"/>
</dbReference>
<keyword evidence="11" id="KW-0694">RNA-binding</keyword>
<dbReference type="PANTHER" id="PTHR10156">
    <property type="entry name" value="2',3'-CYCLIC-NUCLEOTIDE 3'-PHOSPHODIESTERASE"/>
    <property type="match status" value="1"/>
</dbReference>
<organism evidence="18 19">
    <name type="scientific">Patella caerulea</name>
    <name type="common">Rayed Mediterranean limpet</name>
    <dbReference type="NCBI Taxonomy" id="87958"/>
    <lineage>
        <taxon>Eukaryota</taxon>
        <taxon>Metazoa</taxon>
        <taxon>Spiralia</taxon>
        <taxon>Lophotrochozoa</taxon>
        <taxon>Mollusca</taxon>
        <taxon>Gastropoda</taxon>
        <taxon>Patellogastropoda</taxon>
        <taxon>Patelloidea</taxon>
        <taxon>Patellidae</taxon>
        <taxon>Patella</taxon>
    </lineage>
</organism>
<dbReference type="InterPro" id="IPR027417">
    <property type="entry name" value="P-loop_NTPase"/>
</dbReference>
<evidence type="ECO:0000256" key="2">
    <source>
        <dbReference type="ARBA" id="ARBA00004223"/>
    </source>
</evidence>
<dbReference type="Proteomes" id="UP001347796">
    <property type="component" value="Unassembled WGS sequence"/>
</dbReference>
<feature type="region of interest" description="Disordered" evidence="16">
    <location>
        <begin position="393"/>
        <end position="446"/>
    </location>
</feature>
<dbReference type="Pfam" id="PF05881">
    <property type="entry name" value="CNPase"/>
    <property type="match status" value="2"/>
</dbReference>
<evidence type="ECO:0000256" key="13">
    <source>
        <dbReference type="ARBA" id="ARBA00023288"/>
    </source>
</evidence>
<evidence type="ECO:0000256" key="1">
    <source>
        <dbReference type="ARBA" id="ARBA00000610"/>
    </source>
</evidence>
<reference evidence="18 19" key="1">
    <citation type="submission" date="2024-01" db="EMBL/GenBank/DDBJ databases">
        <title>The genome of the rayed Mediterranean limpet Patella caerulea (Linnaeus, 1758).</title>
        <authorList>
            <person name="Anh-Thu Weber A."/>
            <person name="Halstead-Nussloch G."/>
        </authorList>
    </citation>
    <scope>NUCLEOTIDE SEQUENCE [LARGE SCALE GENOMIC DNA]</scope>
    <source>
        <strain evidence="18">AATW-2023a</strain>
        <tissue evidence="18">Whole specimen</tissue>
    </source>
</reference>
<evidence type="ECO:0000256" key="11">
    <source>
        <dbReference type="ARBA" id="ARBA00022884"/>
    </source>
</evidence>
<protein>
    <recommendedName>
        <fullName evidence="7">2',3'-cyclic-nucleotide 3'-phosphodiesterase</fullName>
        <ecNumber evidence="6">3.1.4.37</ecNumber>
    </recommendedName>
</protein>
<evidence type="ECO:0000256" key="10">
    <source>
        <dbReference type="ARBA" id="ARBA00022801"/>
    </source>
</evidence>
<keyword evidence="10" id="KW-0378">Hydrolase</keyword>
<accession>A0AAN8Q1C9</accession>
<keyword evidence="12" id="KW-0472">Membrane</keyword>
<dbReference type="Pfam" id="PF13671">
    <property type="entry name" value="AAA_33"/>
    <property type="match status" value="1"/>
</dbReference>
<dbReference type="InterPro" id="IPR047325">
    <property type="entry name" value="CNPase_cat"/>
</dbReference>
<comment type="subcellular location">
    <subcellularLocation>
        <location evidence="2">Melanosome</location>
    </subcellularLocation>
    <subcellularLocation>
        <location evidence="3">Membrane</location>
        <topology evidence="3">Lipid-anchor</topology>
    </subcellularLocation>
</comment>
<comment type="similarity">
    <text evidence="4">Belongs to the 2H phosphoesterase superfamily. CNPase family.</text>
</comment>
<dbReference type="GO" id="GO:0016020">
    <property type="term" value="C:membrane"/>
    <property type="evidence" value="ECO:0007669"/>
    <property type="project" value="UniProtKB-SubCell"/>
</dbReference>
<evidence type="ECO:0000256" key="9">
    <source>
        <dbReference type="ARBA" id="ARBA00022553"/>
    </source>
</evidence>
<sequence length="568" mass="64690">MALSHIVVFNLTCSPEEIILSSTVNCKILEPMSLATNSFSSSMQILENKNVTPRPRWLDLPKAISKFFLRNRLVDTVDCKEVQEIMAKSSTTPQSSANSNIVAEWMRFPFTEDKQTLKFIKESKIMFVIRGLSGSGKSTLVRHLQSIYHDSIVCSADNYFMKDGIYCFDQEKLSSAHEHCQELAKKACIENRNVVIIDNTNVRYWEAKPYFILASNYNYINIVASPNTPWKLDAKELSQRNKHDVDLITIKRKVSSFEDFIPFYYGWFVNEQLSARLLSMGRDYFKECTELYPLFRQHLETLCPDITVISDGNLIKDYFPEDLKRKIVHCTSRYVGKGRAEGGKEYHQKEDVQKSYGKVFIVTLYGFIITDKTLGARIHLPQEALVLFDNPEERQRDMASSPLKSPVSPSKTSRHSPLKSPVSPRKTPKRSPLKPQVPLRKPSDANANFDECIRGISLLKTPSSQAKDDLSLKSESKDVAAITKLFPFVRPKSRGRAAHMTLGTADKIQSKQTAIDLLDICDIEKSSPAIPQDFERVKEGKSRLYDDSHCCIYLDKPYNIPVLFTGSY</sequence>
<dbReference type="SUPFAM" id="SSF52540">
    <property type="entry name" value="P-loop containing nucleoside triphosphate hydrolases"/>
    <property type="match status" value="1"/>
</dbReference>
<evidence type="ECO:0000256" key="14">
    <source>
        <dbReference type="ARBA" id="ARBA00023289"/>
    </source>
</evidence>
<dbReference type="Gene3D" id="3.90.1740.10">
    <property type="entry name" value="2',3'-cyclic nucleotide 3'-phosphodiesterase superfamily"/>
    <property type="match status" value="1"/>
</dbReference>